<dbReference type="InterPro" id="IPR006425">
    <property type="entry name" value="Glucoamylase_bac"/>
</dbReference>
<reference evidence="5 6" key="1">
    <citation type="submission" date="2021-06" db="EMBL/GenBank/DDBJ databases">
        <title>Gemonas diversity in paddy soil.</title>
        <authorList>
            <person name="Liu G."/>
        </authorList>
    </citation>
    <scope>NUCLEOTIDE SEQUENCE [LARGE SCALE GENOMIC DNA]</scope>
    <source>
        <strain evidence="5 6">RG2</strain>
    </source>
</reference>
<proteinExistence type="predicted"/>
<evidence type="ECO:0000259" key="4">
    <source>
        <dbReference type="Pfam" id="PF09137"/>
    </source>
</evidence>
<dbReference type="PANTHER" id="PTHR31616:SF0">
    <property type="entry name" value="GLUCAN 1,4-ALPHA-GLUCOSIDASE"/>
    <property type="match status" value="1"/>
</dbReference>
<gene>
    <name evidence="5" type="ORF">KP001_17110</name>
</gene>
<evidence type="ECO:0000259" key="3">
    <source>
        <dbReference type="Pfam" id="PF00723"/>
    </source>
</evidence>
<evidence type="ECO:0000313" key="6">
    <source>
        <dbReference type="Proteomes" id="UP000683559"/>
    </source>
</evidence>
<dbReference type="Pfam" id="PF00723">
    <property type="entry name" value="Glyco_hydro_15"/>
    <property type="match status" value="1"/>
</dbReference>
<organism evidence="5 6">
    <name type="scientific">Geomonas subterranea</name>
    <dbReference type="NCBI Taxonomy" id="2847989"/>
    <lineage>
        <taxon>Bacteria</taxon>
        <taxon>Pseudomonadati</taxon>
        <taxon>Thermodesulfobacteriota</taxon>
        <taxon>Desulfuromonadia</taxon>
        <taxon>Geobacterales</taxon>
        <taxon>Geobacteraceae</taxon>
        <taxon>Geomonas</taxon>
    </lineage>
</organism>
<dbReference type="InterPro" id="IPR015220">
    <property type="entry name" value="Glucodextranase_N"/>
</dbReference>
<protein>
    <submittedName>
        <fullName evidence="5">Glucan 1,4-alpha-glucosidase</fullName>
        <ecNumber evidence="5">3.2.1.3</ecNumber>
    </submittedName>
</protein>
<dbReference type="NCBIfam" id="TIGR01535">
    <property type="entry name" value="glucan_glucosid"/>
    <property type="match status" value="1"/>
</dbReference>
<name>A0ABX8LHG5_9BACT</name>
<evidence type="ECO:0000256" key="2">
    <source>
        <dbReference type="ARBA" id="ARBA00023295"/>
    </source>
</evidence>
<dbReference type="GO" id="GO:0004339">
    <property type="term" value="F:glucan 1,4-alpha-glucosidase activity"/>
    <property type="evidence" value="ECO:0007669"/>
    <property type="project" value="UniProtKB-EC"/>
</dbReference>
<dbReference type="EC" id="3.2.1.3" evidence="5"/>
<keyword evidence="6" id="KW-1185">Reference proteome</keyword>
<dbReference type="InterPro" id="IPR011613">
    <property type="entry name" value="GH15-like"/>
</dbReference>
<keyword evidence="1 5" id="KW-0378">Hydrolase</keyword>
<dbReference type="RefSeq" id="WP_217286781.1">
    <property type="nucleotide sequence ID" value="NZ_CP077683.1"/>
</dbReference>
<dbReference type="PROSITE" id="PS00820">
    <property type="entry name" value="GLUCOAMYLASE"/>
    <property type="match status" value="1"/>
</dbReference>
<dbReference type="CDD" id="cd07430">
    <property type="entry name" value="GH15_N"/>
    <property type="match status" value="1"/>
</dbReference>
<sequence length="808" mass="90125">MSPSDRFAPGWPGIPARWTSSAKSGVGVSLSNMSHVWFTLSHGIFNEIYYPRIDQACVRDMGLIVTDGADFFSEEKRDAVSEVQWLAEGVPAFRVVSRCRKGRYRIEKTILTDSKRDTVLQKTRFFAQEGEISNCRLYVLLAPHLANHGAGNTAWVGEYKGISMLFAERDGSALALACSVPWRNRSVGFVGFSDGWQDLLSHKKMTWDYTRAENGNIALTAEVDLESGNGEFLLALGFGRNAAEAGNRARAALQDGFNTAQSEYVEGWNRWQGLLLPLDTDRGLGRPNFYRVSTTVLRVHEAFNFPGGIIASLSIPWGFSKGDNDLGGYHLAWPRDLVESAAGLLAAGGHEEVRRVLCYLQATQEADGHWAQNMWLDGSPYWNGIQMDETALPVLLVDLSRREKALAADDVARFWPMVRQAVAYLVRNGPVSPQDRWEEDPGYSPFTVAAEIAALLAAADLAEMQQEQSIATYLRETADVWNASIDRWIYVKGTDWCREFEVAGYYVRIAPVETVGGVSRFQKSVPIRNVAPDQAESPAYHMVSPDALALVRFGLRSADDPRILDTVKIIDALLRVETRQGSVWRRYNGDGYGEHGDGEPFDGTGIGRCWPLLTGERAHYELAAGREGDARQLQAAMENFAGAEGLFPEQIWDGADLPERELFFGRPSGSAMPLAWAHAEYLKLLRSLHDGRVFDMPPQTVQRYLVEKTESPFMVWRFNHKIRSLPAGKILRIETLAPAVIHWSDDEWHTVHDDKTRDTGLSVHSADLATELLSAGKEIKFTIYWPDPGHYEGNDFVVSVDSPPQVFC</sequence>
<dbReference type="PANTHER" id="PTHR31616">
    <property type="entry name" value="TREHALASE"/>
    <property type="match status" value="1"/>
</dbReference>
<dbReference type="Pfam" id="PF09137">
    <property type="entry name" value="Glucodextran_N"/>
    <property type="match status" value="1"/>
</dbReference>
<accession>A0ABX8LHG5</accession>
<dbReference type="EMBL" id="CP077683">
    <property type="protein sequence ID" value="QXE90119.1"/>
    <property type="molecule type" value="Genomic_DNA"/>
</dbReference>
<keyword evidence="2 5" id="KW-0326">Glycosidase</keyword>
<dbReference type="InterPro" id="IPR046966">
    <property type="entry name" value="Glucoamylase_active_site"/>
</dbReference>
<dbReference type="Proteomes" id="UP000683559">
    <property type="component" value="Chromosome"/>
</dbReference>
<feature type="domain" description="GH15-like" evidence="3">
    <location>
        <begin position="376"/>
        <end position="684"/>
    </location>
</feature>
<evidence type="ECO:0000256" key="1">
    <source>
        <dbReference type="ARBA" id="ARBA00022801"/>
    </source>
</evidence>
<feature type="domain" description="Glucodextranase N-terminal" evidence="4">
    <location>
        <begin position="8"/>
        <end position="272"/>
    </location>
</feature>
<evidence type="ECO:0000313" key="5">
    <source>
        <dbReference type="EMBL" id="QXE90119.1"/>
    </source>
</evidence>